<dbReference type="EMBL" id="KZ613465">
    <property type="protein sequence ID" value="PMD27929.1"/>
    <property type="molecule type" value="Genomic_DNA"/>
</dbReference>
<keyword evidence="3" id="KW-1185">Reference proteome</keyword>
<reference evidence="2 3" key="1">
    <citation type="submission" date="2016-05" db="EMBL/GenBank/DDBJ databases">
        <title>A degradative enzymes factory behind the ericoid mycorrhizal symbiosis.</title>
        <authorList>
            <consortium name="DOE Joint Genome Institute"/>
            <person name="Martino E."/>
            <person name="Morin E."/>
            <person name="Grelet G."/>
            <person name="Kuo A."/>
            <person name="Kohler A."/>
            <person name="Daghino S."/>
            <person name="Barry K."/>
            <person name="Choi C."/>
            <person name="Cichocki N."/>
            <person name="Clum A."/>
            <person name="Copeland A."/>
            <person name="Hainaut M."/>
            <person name="Haridas S."/>
            <person name="Labutti K."/>
            <person name="Lindquist E."/>
            <person name="Lipzen A."/>
            <person name="Khouja H.-R."/>
            <person name="Murat C."/>
            <person name="Ohm R."/>
            <person name="Olson A."/>
            <person name="Spatafora J."/>
            <person name="Veneault-Fourrey C."/>
            <person name="Henrissat B."/>
            <person name="Grigoriev I."/>
            <person name="Martin F."/>
            <person name="Perotto S."/>
        </authorList>
    </citation>
    <scope>NUCLEOTIDE SEQUENCE [LARGE SCALE GENOMIC DNA]</scope>
    <source>
        <strain evidence="2 3">UAMH 7357</strain>
    </source>
</reference>
<organism evidence="2 3">
    <name type="scientific">Hyaloscypha hepaticicola</name>
    <dbReference type="NCBI Taxonomy" id="2082293"/>
    <lineage>
        <taxon>Eukaryota</taxon>
        <taxon>Fungi</taxon>
        <taxon>Dikarya</taxon>
        <taxon>Ascomycota</taxon>
        <taxon>Pezizomycotina</taxon>
        <taxon>Leotiomycetes</taxon>
        <taxon>Helotiales</taxon>
        <taxon>Hyaloscyphaceae</taxon>
        <taxon>Hyaloscypha</taxon>
    </lineage>
</organism>
<sequence length="51" mass="5184">MNNPSIPGSVGFQGVGIWADGQAGQTAGVARPDPVPEPDPSPPSTPRNTEE</sequence>
<dbReference type="AlphaFoldDB" id="A0A2J6QNU5"/>
<dbReference type="Proteomes" id="UP000235672">
    <property type="component" value="Unassembled WGS sequence"/>
</dbReference>
<evidence type="ECO:0000256" key="1">
    <source>
        <dbReference type="SAM" id="MobiDB-lite"/>
    </source>
</evidence>
<name>A0A2J6QNU5_9HELO</name>
<gene>
    <name evidence="2" type="ORF">NA56DRAFT_696949</name>
</gene>
<feature type="region of interest" description="Disordered" evidence="1">
    <location>
        <begin position="1"/>
        <end position="51"/>
    </location>
</feature>
<evidence type="ECO:0000313" key="2">
    <source>
        <dbReference type="EMBL" id="PMD27929.1"/>
    </source>
</evidence>
<accession>A0A2J6QNU5</accession>
<feature type="compositionally biased region" description="Pro residues" evidence="1">
    <location>
        <begin position="33"/>
        <end position="45"/>
    </location>
</feature>
<evidence type="ECO:0000313" key="3">
    <source>
        <dbReference type="Proteomes" id="UP000235672"/>
    </source>
</evidence>
<proteinExistence type="predicted"/>
<protein>
    <submittedName>
        <fullName evidence="2">Uncharacterized protein</fullName>
    </submittedName>
</protein>